<dbReference type="SUPFAM" id="SSF54236">
    <property type="entry name" value="Ubiquitin-like"/>
    <property type="match status" value="10"/>
</dbReference>
<keyword evidence="5" id="KW-1017">Isopeptide bond</keyword>
<feature type="domain" description="Ubiquitin-like" evidence="11">
    <location>
        <begin position="748"/>
        <end position="823"/>
    </location>
</feature>
<dbReference type="InterPro" id="IPR050158">
    <property type="entry name" value="Ubiquitin_ubiquitin-like"/>
</dbReference>
<evidence type="ECO:0000313" key="13">
    <source>
        <dbReference type="Proteomes" id="UP001152759"/>
    </source>
</evidence>
<evidence type="ECO:0000256" key="7">
    <source>
        <dbReference type="ARBA" id="ARBA00022843"/>
    </source>
</evidence>
<dbReference type="PROSITE" id="PS50053">
    <property type="entry name" value="UBIQUITIN_2"/>
    <property type="match status" value="10"/>
</dbReference>
<dbReference type="InterPro" id="IPR019956">
    <property type="entry name" value="Ubiquitin_dom"/>
</dbReference>
<organism evidence="12 13">
    <name type="scientific">Bemisia tabaci</name>
    <name type="common">Sweetpotato whitefly</name>
    <name type="synonym">Aleurodes tabaci</name>
    <dbReference type="NCBI Taxonomy" id="7038"/>
    <lineage>
        <taxon>Eukaryota</taxon>
        <taxon>Metazoa</taxon>
        <taxon>Ecdysozoa</taxon>
        <taxon>Arthropoda</taxon>
        <taxon>Hexapoda</taxon>
        <taxon>Insecta</taxon>
        <taxon>Pterygota</taxon>
        <taxon>Neoptera</taxon>
        <taxon>Paraneoptera</taxon>
        <taxon>Hemiptera</taxon>
        <taxon>Sternorrhyncha</taxon>
        <taxon>Aleyrodoidea</taxon>
        <taxon>Aleyrodidae</taxon>
        <taxon>Aleyrodinae</taxon>
        <taxon>Bemisia</taxon>
    </lineage>
</organism>
<evidence type="ECO:0000259" key="11">
    <source>
        <dbReference type="PROSITE" id="PS50053"/>
    </source>
</evidence>
<feature type="domain" description="Ubiquitin-like" evidence="11">
    <location>
        <begin position="1204"/>
        <end position="1279"/>
    </location>
</feature>
<dbReference type="CDD" id="cd01803">
    <property type="entry name" value="Ubl_ubiquitin"/>
    <property type="match status" value="10"/>
</dbReference>
<dbReference type="InterPro" id="IPR029071">
    <property type="entry name" value="Ubiquitin-like_domsf"/>
</dbReference>
<dbReference type="PROSITE" id="PS00299">
    <property type="entry name" value="UBIQUITIN_1"/>
    <property type="match status" value="10"/>
</dbReference>
<evidence type="ECO:0000256" key="9">
    <source>
        <dbReference type="ARBA" id="ARBA00054839"/>
    </source>
</evidence>
<comment type="subcellular location">
    <subcellularLocation>
        <location evidence="2">Cytoplasm</location>
    </subcellularLocation>
    <subcellularLocation>
        <location evidence="1">Nucleus</location>
    </subcellularLocation>
</comment>
<protein>
    <recommendedName>
        <fullName evidence="11">Ubiquitin-like domain-containing protein</fullName>
    </recommendedName>
</protein>
<feature type="compositionally biased region" description="Polar residues" evidence="10">
    <location>
        <begin position="268"/>
        <end position="280"/>
    </location>
</feature>
<dbReference type="AlphaFoldDB" id="A0A9P0A0E7"/>
<feature type="domain" description="Ubiquitin-like" evidence="11">
    <location>
        <begin position="824"/>
        <end position="899"/>
    </location>
</feature>
<evidence type="ECO:0000313" key="12">
    <source>
        <dbReference type="EMBL" id="CAH0380875.1"/>
    </source>
</evidence>
<comment type="function">
    <text evidence="9">Ubiquitin exists either covalently attached to another protein, or free (unanchored). When covalently bound, it is conjugated to target proteins via an isopeptide bond either as a monomer (monoubiquitin), a polymer linked via different Lys residues of the ubiquitin (polyubiquitin chains) or a linear polymer linked via the initiator Met of the ubiquitin (linear polyubiquitin chains). Polyubiquitin chains, when attached to a target protein, have different functions depending on the Lys residue of the ubiquitin that is linked: Lys-48-linked is involved in protein degradation via the proteasome. Linear polymer chains formed via attachment by the initiator Met lead to cell signaling. Ubiquitin is usually conjugated to Lys residues of target proteins, however, in rare cases, conjugation to Cys or Ser residues has been observed. When polyubiquitin is free (unanchored-polyubiquitin), it also has distinct roles, such as in activation of protein kinases, and in signaling.</text>
</comment>
<dbReference type="PROSITE" id="PS51257">
    <property type="entry name" value="PROKAR_LIPOPROTEIN"/>
    <property type="match status" value="1"/>
</dbReference>
<dbReference type="GO" id="GO:0010623">
    <property type="term" value="P:programmed cell death involved in cell development"/>
    <property type="evidence" value="ECO:0007669"/>
    <property type="project" value="UniProtKB-ARBA"/>
</dbReference>
<feature type="domain" description="Ubiquitin-like" evidence="11">
    <location>
        <begin position="520"/>
        <end position="595"/>
    </location>
</feature>
<feature type="domain" description="Ubiquitin-like" evidence="11">
    <location>
        <begin position="1128"/>
        <end position="1203"/>
    </location>
</feature>
<evidence type="ECO:0000256" key="3">
    <source>
        <dbReference type="ARBA" id="ARBA00008430"/>
    </source>
</evidence>
<keyword evidence="7" id="KW-0832">Ubl conjugation</keyword>
<reference evidence="12" key="1">
    <citation type="submission" date="2021-12" db="EMBL/GenBank/DDBJ databases">
        <authorList>
            <person name="King R."/>
        </authorList>
    </citation>
    <scope>NUCLEOTIDE SEQUENCE</scope>
</reference>
<dbReference type="Gene3D" id="3.10.20.90">
    <property type="entry name" value="Phosphatidylinositol 3-kinase Catalytic Subunit, Chain A, domain 1"/>
    <property type="match status" value="10"/>
</dbReference>
<dbReference type="FunFam" id="3.10.20.90:FF:000158">
    <property type="entry name" value="Polyubiquitin 5"/>
    <property type="match status" value="4"/>
</dbReference>
<feature type="domain" description="Ubiquitin-like" evidence="11">
    <location>
        <begin position="900"/>
        <end position="975"/>
    </location>
</feature>
<dbReference type="InterPro" id="IPR000626">
    <property type="entry name" value="Ubiquitin-like_dom"/>
</dbReference>
<proteinExistence type="inferred from homology"/>
<dbReference type="GO" id="GO:0005737">
    <property type="term" value="C:cytoplasm"/>
    <property type="evidence" value="ECO:0007669"/>
    <property type="project" value="UniProtKB-SubCell"/>
</dbReference>
<dbReference type="GO" id="GO:0005634">
    <property type="term" value="C:nucleus"/>
    <property type="evidence" value="ECO:0007669"/>
    <property type="project" value="UniProtKB-SubCell"/>
</dbReference>
<evidence type="ECO:0000256" key="4">
    <source>
        <dbReference type="ARBA" id="ARBA00022490"/>
    </source>
</evidence>
<name>A0A9P0A0E7_BEMTA</name>
<accession>A0A9P0A0E7</accession>
<evidence type="ECO:0000256" key="2">
    <source>
        <dbReference type="ARBA" id="ARBA00004496"/>
    </source>
</evidence>
<dbReference type="Pfam" id="PF00240">
    <property type="entry name" value="ubiquitin"/>
    <property type="match status" value="10"/>
</dbReference>
<dbReference type="FunFam" id="3.10.20.90:FF:000014">
    <property type="entry name" value="Ubiquitin-60S ribosomal L40 fusion"/>
    <property type="match status" value="6"/>
</dbReference>
<feature type="domain" description="Ubiquitin-like" evidence="11">
    <location>
        <begin position="1052"/>
        <end position="1127"/>
    </location>
</feature>
<feature type="domain" description="Ubiquitin-like" evidence="11">
    <location>
        <begin position="672"/>
        <end position="747"/>
    </location>
</feature>
<keyword evidence="6" id="KW-0677">Repeat</keyword>
<keyword evidence="8" id="KW-0539">Nucleus</keyword>
<comment type="similarity">
    <text evidence="3">Belongs to the ubiquitin family.</text>
</comment>
<sequence length="1280" mass="144532">MASIEWKDFVPSHLIPQILCGCLDHFSHDTVTAVICTKNKQLLEINQFIVTCSCNIPLETCERVSIFYSYSPDYTYYLVEAGKELYVIKKDKKLEVIRRYDDVVKIEVTDDFHCGFPQVHIYLSDEFEPVITDFTERQFSYFSEKEKPQDTQSEFAFSLSRNLQAMKLKLDECKQKLKEKKRLRAAALYNFTENSVSADGDFMSESNCKKKAYDTAGILVSSTWQKLHNDKWVIGIEFRTTSWKVSELELILDAEEYSSQMLRLNRQPTDGGSCRISETGSPRPDHFQPATSLPRNSTAYFLAVMESPCFKDSSHVSVGGVISYQIKERKFQSALPPFSLRAEDLLNDTLLPFSKSLEITHDLLSATISSKSMDLIISTSCTLDCSVDEILTKRLKFKFLAKIGYYYNETPSNIGLRGMLLFYKTVASTSFFLSLFGRNSKQLILFLNCLKNYLPDQTSISKYSAGSCEVNIDDGLESLKAELKLIAITMEGHIVGENINVPKSEWKIFRQNLNKLENIMQIFVKTLTGKTITLEVEASDTIENVKAKIQDKEGIPPDQQRLIFAGKQLEDGRTLSDYNIQKESTLHLVLRLRGGMQIFVKTLTGKTITLEVEASDTIENVKAKIQDKEGIPPDQQRLIFAGKQLEDGRTLSDYNIQKESTLHLVLRLRGGMQIFVKTLTGKTITLEVEASDTIENVKAKIQDKEGIPPDQQRLIFAGKQLEDGRTLSDYNIQKESTLHLVLRLRGGMQIFVKTLTGKTITLEVEASDTIENVKAKIQDKEGIPPDQQRLIFAGKQLEDGRTLSDYNIQKESTLHLVLRLRGGMQIFVKTLTGKTITLEVEASDTIENVKAKIQDKEGIPPDQQRLIFAGKQLEDGRTLSDYNIQKESTLHLVLRLRGGMQIFVKTLTGKTITLEVEASDTIENVKAKIQDKEGIPPDQQRLIFAGKQLEDGRTLSDYNIQKESTLHLVLRLRGGMQIFVKTLTGKTITLEVEASDTIENVKAKIQDKEGIPPDQQRLIFAGKQLEDGRTLSDYNIQKESTLHLVLRLRGGMQIFVKTLTGKTITLEVEASDTIENVKAKIQDKEGIPPDQQRLIFAGKQLEDGRTLSDYNIQKESTLHLVLRLRGGMQIFVKTLTGKTITLEVEASDTIENVKAKIQDKEGIPPDQQRLIFAGKQLEDGRTLSDYNIQKESTLHLVLRLRGGMQIFVKTLTGKTITLEVEASDTIENVKAKIQDKEGIPPDQQRLIFAGKQLEDGRTLSDYNIQKESTLHLVLRLRGGC</sequence>
<feature type="region of interest" description="Disordered" evidence="10">
    <location>
        <begin position="268"/>
        <end position="289"/>
    </location>
</feature>
<evidence type="ECO:0000256" key="10">
    <source>
        <dbReference type="SAM" id="MobiDB-lite"/>
    </source>
</evidence>
<evidence type="ECO:0000256" key="6">
    <source>
        <dbReference type="ARBA" id="ARBA00022737"/>
    </source>
</evidence>
<evidence type="ECO:0000256" key="5">
    <source>
        <dbReference type="ARBA" id="ARBA00022499"/>
    </source>
</evidence>
<feature type="domain" description="Ubiquitin-like" evidence="11">
    <location>
        <begin position="976"/>
        <end position="1051"/>
    </location>
</feature>
<evidence type="ECO:0000256" key="8">
    <source>
        <dbReference type="ARBA" id="ARBA00023242"/>
    </source>
</evidence>
<evidence type="ECO:0000256" key="1">
    <source>
        <dbReference type="ARBA" id="ARBA00004123"/>
    </source>
</evidence>
<dbReference type="EMBL" id="OU963862">
    <property type="protein sequence ID" value="CAH0380875.1"/>
    <property type="molecule type" value="Genomic_DNA"/>
</dbReference>
<dbReference type="PANTHER" id="PTHR10666">
    <property type="entry name" value="UBIQUITIN"/>
    <property type="match status" value="1"/>
</dbReference>
<dbReference type="PRINTS" id="PR00348">
    <property type="entry name" value="UBIQUITIN"/>
</dbReference>
<gene>
    <name evidence="12" type="ORF">BEMITA_LOCUS585</name>
</gene>
<keyword evidence="13" id="KW-1185">Reference proteome</keyword>
<dbReference type="InterPro" id="IPR019954">
    <property type="entry name" value="Ubiquitin_CS"/>
</dbReference>
<dbReference type="SMART" id="SM00213">
    <property type="entry name" value="UBQ"/>
    <property type="match status" value="10"/>
</dbReference>
<feature type="domain" description="Ubiquitin-like" evidence="11">
    <location>
        <begin position="596"/>
        <end position="671"/>
    </location>
</feature>
<keyword evidence="4" id="KW-0963">Cytoplasm</keyword>
<dbReference type="Proteomes" id="UP001152759">
    <property type="component" value="Chromosome 1"/>
</dbReference>